<dbReference type="EMBL" id="LJZR01000006">
    <property type="protein sequence ID" value="KPQ36421.1"/>
    <property type="molecule type" value="Genomic_DNA"/>
</dbReference>
<feature type="compositionally biased region" description="Pro residues" evidence="1">
    <location>
        <begin position="453"/>
        <end position="468"/>
    </location>
</feature>
<dbReference type="InterPro" id="IPR025193">
    <property type="entry name" value="DUF4114"/>
</dbReference>
<dbReference type="PATRIC" id="fig|1666911.3.peg.5133"/>
<protein>
    <submittedName>
        <fullName evidence="3">Putative membrane-bound protein</fullName>
    </submittedName>
</protein>
<feature type="compositionally biased region" description="Pro residues" evidence="1">
    <location>
        <begin position="430"/>
        <end position="444"/>
    </location>
</feature>
<evidence type="ECO:0000313" key="4">
    <source>
        <dbReference type="Proteomes" id="UP000050465"/>
    </source>
</evidence>
<feature type="compositionally biased region" description="Pro residues" evidence="1">
    <location>
        <begin position="411"/>
        <end position="420"/>
    </location>
</feature>
<dbReference type="STRING" id="1666911.HLUCCA11_06050"/>
<proteinExistence type="predicted"/>
<evidence type="ECO:0000313" key="3">
    <source>
        <dbReference type="EMBL" id="KPQ36421.1"/>
    </source>
</evidence>
<organism evidence="3 4">
    <name type="scientific">Phormidesmis priestleyi Ana</name>
    <dbReference type="NCBI Taxonomy" id="1666911"/>
    <lineage>
        <taxon>Bacteria</taxon>
        <taxon>Bacillati</taxon>
        <taxon>Cyanobacteriota</taxon>
        <taxon>Cyanophyceae</taxon>
        <taxon>Leptolyngbyales</taxon>
        <taxon>Leptolyngbyaceae</taxon>
        <taxon>Phormidesmis</taxon>
    </lineage>
</organism>
<dbReference type="AlphaFoldDB" id="A0A0P7ZN01"/>
<comment type="caution">
    <text evidence="3">The sequence shown here is derived from an EMBL/GenBank/DDBJ whole genome shotgun (WGS) entry which is preliminary data.</text>
</comment>
<sequence>MFSPVESDFSTSAQESGLPNEPSILASEASLGETATYAPTLLASGLPDETSFDLPVVTTAEALLVDEMMAVPNALVINNTTPRNSSGNLPGNSPALLDDLLVETEAETAVEADALLLGGLMNSESESQTENRASSPTGLDQASLNSAVGTFVVDSSGQVEIDFLFDGGGYAGELALFSLEGMGSLSKEAFIQEAFQRVLSGSPRGQVVIADTTEAAQFSGELGERDRNQGTPTSTKVLNLAPGSRFALMLIPNGTVAEAATSDQSPLFSIAAFNPNGGTQIAQAAKGVFGIEDLPVNTSDADFNDIIFRLKGATSDIASLEEVINPANNWRTNPIAQPFFAEPQFLKPETPVPPLIEPPTTEPPTIEPPTTEPPTIEPPVAEGPPVVEKPPVSQEPPVSEEPPVVKGPPVSEKPPVPEKPPVIEKKPVPEEPPVSEKPPVPEEPPVIEKNPVPEEPPVSEKPPVPEEPPVIEKNPVPEEPPVAEKPPVPEEPVTPPIEELPVTEGPSSSISNISNSVSKFTPGTSVAELAASGAQRITLGTQTIYIGTQQVTSINQNPIIRSVDPVNPANNWLRTDVETTGTDGRGLGLFWSGSALYGVFSVDGTQGSPSQDFRRATGGAQQNWLKSFGAGGGKKIAVIGEIDPATGDLLRAAHLSAVLSSGATNSLSVNDISLNEAGNLVVSASSFSNPRRPDGSALSRNPGNTASSPFDYTIELTAELSRVVSTSAPGWS</sequence>
<feature type="compositionally biased region" description="Low complexity" evidence="1">
    <location>
        <begin position="378"/>
        <end position="410"/>
    </location>
</feature>
<feature type="domain" description="DUF4114" evidence="2">
    <location>
        <begin position="241"/>
        <end position="312"/>
    </location>
</feature>
<reference evidence="3 4" key="1">
    <citation type="submission" date="2015-09" db="EMBL/GenBank/DDBJ databases">
        <title>Identification and resolution of microdiversity through metagenomic sequencing of parallel consortia.</title>
        <authorList>
            <person name="Nelson W.C."/>
            <person name="Romine M.F."/>
            <person name="Lindemann S.R."/>
        </authorList>
    </citation>
    <scope>NUCLEOTIDE SEQUENCE [LARGE SCALE GENOMIC DNA]</scope>
    <source>
        <strain evidence="3">Ana</strain>
    </source>
</reference>
<evidence type="ECO:0000256" key="1">
    <source>
        <dbReference type="SAM" id="MobiDB-lite"/>
    </source>
</evidence>
<name>A0A0P7ZN01_9CYAN</name>
<evidence type="ECO:0000259" key="2">
    <source>
        <dbReference type="Pfam" id="PF13448"/>
    </source>
</evidence>
<dbReference type="Proteomes" id="UP000050465">
    <property type="component" value="Unassembled WGS sequence"/>
</dbReference>
<gene>
    <name evidence="3" type="ORF">HLUCCA11_06050</name>
</gene>
<feature type="compositionally biased region" description="Polar residues" evidence="1">
    <location>
        <begin position="8"/>
        <end position="17"/>
    </location>
</feature>
<dbReference type="Pfam" id="PF13448">
    <property type="entry name" value="DUF4114"/>
    <property type="match status" value="1"/>
</dbReference>
<feature type="compositionally biased region" description="Pro residues" evidence="1">
    <location>
        <begin position="477"/>
        <end position="495"/>
    </location>
</feature>
<feature type="region of interest" description="Disordered" evidence="1">
    <location>
        <begin position="1"/>
        <end position="21"/>
    </location>
</feature>
<accession>A0A0P7ZN01</accession>
<feature type="region of interest" description="Disordered" evidence="1">
    <location>
        <begin position="346"/>
        <end position="495"/>
    </location>
</feature>
<feature type="compositionally biased region" description="Pro residues" evidence="1">
    <location>
        <begin position="350"/>
        <end position="377"/>
    </location>
</feature>